<organism evidence="1 2">
    <name type="scientific">Azospirillum brasilense</name>
    <dbReference type="NCBI Taxonomy" id="192"/>
    <lineage>
        <taxon>Bacteria</taxon>
        <taxon>Pseudomonadati</taxon>
        <taxon>Pseudomonadota</taxon>
        <taxon>Alphaproteobacteria</taxon>
        <taxon>Rhodospirillales</taxon>
        <taxon>Azospirillaceae</taxon>
        <taxon>Azospirillum</taxon>
    </lineage>
</organism>
<reference evidence="1 2" key="1">
    <citation type="submission" date="2023-11" db="EMBL/GenBank/DDBJ databases">
        <title>MicrobeMod: A computational toolkit for identifying prokaryotic methylation and restriction-modification with nanopore sequencing.</title>
        <authorList>
            <person name="Crits-Christoph A."/>
            <person name="Kang S.C."/>
            <person name="Lee H."/>
            <person name="Ostrov N."/>
        </authorList>
    </citation>
    <scope>NUCLEOTIDE SEQUENCE [LARGE SCALE GENOMIC DNA]</scope>
    <source>
        <strain evidence="1 2">ATCC 29145</strain>
    </source>
</reference>
<sequence>MSVIMLIASGNVVQLVLTQSIPPGREPTVSIMLGALTAMATSVVGNWT</sequence>
<comment type="caution">
    <text evidence="1">The sequence shown here is derived from an EMBL/GenBank/DDBJ whole genome shotgun (WGS) entry which is preliminary data.</text>
</comment>
<evidence type="ECO:0000313" key="2">
    <source>
        <dbReference type="Proteomes" id="UP001277471"/>
    </source>
</evidence>
<dbReference type="Proteomes" id="UP001277471">
    <property type="component" value="Unassembled WGS sequence"/>
</dbReference>
<proteinExistence type="predicted"/>
<name>A0ABU4P2V4_AZOBR</name>
<accession>A0ABU4P2V4</accession>
<dbReference type="GeneID" id="56453727"/>
<dbReference type="EMBL" id="JAWXYC010000003">
    <property type="protein sequence ID" value="MDX5951498.1"/>
    <property type="molecule type" value="Genomic_DNA"/>
</dbReference>
<gene>
    <name evidence="1" type="ORF">SIM66_09870</name>
</gene>
<protein>
    <submittedName>
        <fullName evidence="1">Uncharacterized protein</fullName>
    </submittedName>
</protein>
<evidence type="ECO:0000313" key="1">
    <source>
        <dbReference type="EMBL" id="MDX5951498.1"/>
    </source>
</evidence>
<dbReference type="RefSeq" id="WP_155903790.1">
    <property type="nucleotide sequence ID" value="NZ_CP012915.1"/>
</dbReference>
<keyword evidence="2" id="KW-1185">Reference proteome</keyword>